<name>A0ABR7FHL1_9FIRM</name>
<dbReference type="PANTHER" id="PTHR44591:SF3">
    <property type="entry name" value="RESPONSE REGULATORY DOMAIN-CONTAINING PROTEIN"/>
    <property type="match status" value="1"/>
</dbReference>
<evidence type="ECO:0000256" key="1">
    <source>
        <dbReference type="ARBA" id="ARBA00018672"/>
    </source>
</evidence>
<evidence type="ECO:0000313" key="7">
    <source>
        <dbReference type="Proteomes" id="UP000654573"/>
    </source>
</evidence>
<dbReference type="PROSITE" id="PS50110">
    <property type="entry name" value="RESPONSE_REGULATORY"/>
    <property type="match status" value="1"/>
</dbReference>
<dbReference type="Proteomes" id="UP000654573">
    <property type="component" value="Unassembled WGS sequence"/>
</dbReference>
<dbReference type="InterPro" id="IPR001789">
    <property type="entry name" value="Sig_transdc_resp-reg_receiver"/>
</dbReference>
<gene>
    <name evidence="6" type="ORF">H8S76_20795</name>
</gene>
<dbReference type="PANTHER" id="PTHR44591">
    <property type="entry name" value="STRESS RESPONSE REGULATOR PROTEIN 1"/>
    <property type="match status" value="1"/>
</dbReference>
<dbReference type="InterPro" id="IPR011006">
    <property type="entry name" value="CheY-like_superfamily"/>
</dbReference>
<feature type="modified residue" description="4-aspartylphosphate" evidence="4">
    <location>
        <position position="41"/>
    </location>
</feature>
<dbReference type="Gene3D" id="3.40.50.2300">
    <property type="match status" value="1"/>
</dbReference>
<reference evidence="6 7" key="1">
    <citation type="submission" date="2020-08" db="EMBL/GenBank/DDBJ databases">
        <title>Genome public.</title>
        <authorList>
            <person name="Liu C."/>
            <person name="Sun Q."/>
        </authorList>
    </citation>
    <scope>NUCLEOTIDE SEQUENCE [LARGE SCALE GENOMIC DNA]</scope>
    <source>
        <strain evidence="6 7">NSJ-34</strain>
    </source>
</reference>
<keyword evidence="7" id="KW-1185">Reference proteome</keyword>
<evidence type="ECO:0000256" key="3">
    <source>
        <dbReference type="ARBA" id="ARBA00024867"/>
    </source>
</evidence>
<accession>A0ABR7FHL1</accession>
<proteinExistence type="predicted"/>
<dbReference type="RefSeq" id="WP_186971095.1">
    <property type="nucleotide sequence ID" value="NZ_JACOOU010000011.1"/>
</dbReference>
<protein>
    <recommendedName>
        <fullName evidence="1">Stage 0 sporulation protein A homolog</fullName>
    </recommendedName>
</protein>
<organism evidence="6 7">
    <name type="scientific">Blautia celeris</name>
    <dbReference type="NCBI Taxonomy" id="2763026"/>
    <lineage>
        <taxon>Bacteria</taxon>
        <taxon>Bacillati</taxon>
        <taxon>Bacillota</taxon>
        <taxon>Clostridia</taxon>
        <taxon>Lachnospirales</taxon>
        <taxon>Lachnospiraceae</taxon>
        <taxon>Blautia</taxon>
    </lineage>
</organism>
<evidence type="ECO:0000259" key="5">
    <source>
        <dbReference type="PROSITE" id="PS50110"/>
    </source>
</evidence>
<dbReference type="SMART" id="SM00448">
    <property type="entry name" value="REC"/>
    <property type="match status" value="1"/>
</dbReference>
<keyword evidence="2 4" id="KW-0597">Phosphoprotein</keyword>
<dbReference type="InterPro" id="IPR050595">
    <property type="entry name" value="Bact_response_regulator"/>
</dbReference>
<dbReference type="SUPFAM" id="SSF52172">
    <property type="entry name" value="CheY-like"/>
    <property type="match status" value="1"/>
</dbReference>
<dbReference type="Gene3D" id="1.10.10.10">
    <property type="entry name" value="Winged helix-like DNA-binding domain superfamily/Winged helix DNA-binding domain"/>
    <property type="match status" value="1"/>
</dbReference>
<evidence type="ECO:0000256" key="4">
    <source>
        <dbReference type="PROSITE-ProRule" id="PRU00169"/>
    </source>
</evidence>
<dbReference type="Pfam" id="PF00072">
    <property type="entry name" value="Response_reg"/>
    <property type="match status" value="1"/>
</dbReference>
<evidence type="ECO:0000256" key="2">
    <source>
        <dbReference type="ARBA" id="ARBA00022553"/>
    </source>
</evidence>
<evidence type="ECO:0000313" key="6">
    <source>
        <dbReference type="EMBL" id="MBC5674690.1"/>
    </source>
</evidence>
<comment type="caution">
    <text evidence="6">The sequence shown here is derived from an EMBL/GenBank/DDBJ whole genome shotgun (WGS) entry which is preliminary data.</text>
</comment>
<feature type="domain" description="Response regulatory" evidence="5">
    <location>
        <begin position="1"/>
        <end position="104"/>
    </location>
</feature>
<comment type="function">
    <text evidence="3">May play the central regulatory role in sporulation. It may be an element of the effector pathway responsible for the activation of sporulation genes in response to nutritional stress. Spo0A may act in concert with spo0H (a sigma factor) to control the expression of some genes that are critical to the sporulation process.</text>
</comment>
<dbReference type="EMBL" id="JACOOU010000011">
    <property type="protein sequence ID" value="MBC5674690.1"/>
    <property type="molecule type" value="Genomic_DNA"/>
</dbReference>
<dbReference type="InterPro" id="IPR036388">
    <property type="entry name" value="WH-like_DNA-bd_sf"/>
</dbReference>
<sequence length="253" mass="28844">MDKFEIEAAAIPDIEIVGKFDRSDEALRFAEKNRVDFALLDVEMPGMNGLELGRALKELYPDIVIRFVSGYDQYVVEALHDGADYYLTKPYTSQQVSDTLIRAKLLSKRQEKPVFIRTFGTFEVFVDGKVVIFPGPKVKEIFALLVDKNGGGLTSEEAFACIWEGKEYTDTNLSLYRSAVRRLADFLDSIGLSGLLITEKNVRWLNTELYDSDYNRFLAGDVRAINEFQGEYMTDYSWGESTLGRLCRMKDEK</sequence>